<dbReference type="PANTHER" id="PTHR43149:SF1">
    <property type="entry name" value="DELTA(3,5)-DELTA(2,4)-DIENOYL-COA ISOMERASE, MITOCHONDRIAL"/>
    <property type="match status" value="1"/>
</dbReference>
<dbReference type="InterPro" id="IPR001753">
    <property type="entry name" value="Enoyl-CoA_hydra/iso"/>
</dbReference>
<dbReference type="OrthoDB" id="14970at2759"/>
<gene>
    <name evidence="2" type="ORF">Acr_13g0013350</name>
</gene>
<dbReference type="PANTHER" id="PTHR43149">
    <property type="entry name" value="ENOYL-COA HYDRATASE"/>
    <property type="match status" value="1"/>
</dbReference>
<evidence type="ECO:0000313" key="2">
    <source>
        <dbReference type="EMBL" id="GFY99935.1"/>
    </source>
</evidence>
<organism evidence="2 3">
    <name type="scientific">Actinidia rufa</name>
    <dbReference type="NCBI Taxonomy" id="165716"/>
    <lineage>
        <taxon>Eukaryota</taxon>
        <taxon>Viridiplantae</taxon>
        <taxon>Streptophyta</taxon>
        <taxon>Embryophyta</taxon>
        <taxon>Tracheophyta</taxon>
        <taxon>Spermatophyta</taxon>
        <taxon>Magnoliopsida</taxon>
        <taxon>eudicotyledons</taxon>
        <taxon>Gunneridae</taxon>
        <taxon>Pentapetalae</taxon>
        <taxon>asterids</taxon>
        <taxon>Ericales</taxon>
        <taxon>Actinidiaceae</taxon>
        <taxon>Actinidia</taxon>
    </lineage>
</organism>
<evidence type="ECO:0000256" key="1">
    <source>
        <dbReference type="ARBA" id="ARBA00005254"/>
    </source>
</evidence>
<proteinExistence type="inferred from homology"/>
<dbReference type="AlphaFoldDB" id="A0A7J0FMK4"/>
<accession>A0A7J0FMK4</accession>
<sequence>MLSPSESKRHSCVCVRSHMWPRFRQARESTMETYRSVEIVQKIPNSPVFSLYLNRPSVRNALSRDFFAKFPKALASLDQNPKVGVIILSGAGEHFCFGIDLESLTSISREAQSSYRGRTGERLRREIKGRDHCRREVTKAGDLRRTRGLHRRGNGYYHRL</sequence>
<protein>
    <submittedName>
        <fullName evidence="2">Delta(3,5),delta(2,4)-dienoyl-CoA isomerase 1</fullName>
    </submittedName>
</protein>
<name>A0A7J0FMK4_9ERIC</name>
<keyword evidence="2" id="KW-0413">Isomerase</keyword>
<keyword evidence="3" id="KW-1185">Reference proteome</keyword>
<dbReference type="GO" id="GO:0051750">
    <property type="term" value="F:delta(3,5)-delta(2,4)-dienoyl-CoA isomerase activity"/>
    <property type="evidence" value="ECO:0007669"/>
    <property type="project" value="TreeGrafter"/>
</dbReference>
<dbReference type="CDD" id="cd06558">
    <property type="entry name" value="crotonase-like"/>
    <property type="match status" value="1"/>
</dbReference>
<dbReference type="InterPro" id="IPR029045">
    <property type="entry name" value="ClpP/crotonase-like_dom_sf"/>
</dbReference>
<dbReference type="SUPFAM" id="SSF52096">
    <property type="entry name" value="ClpP/crotonase"/>
    <property type="match status" value="1"/>
</dbReference>
<dbReference type="EMBL" id="BJWL01000013">
    <property type="protein sequence ID" value="GFY99935.1"/>
    <property type="molecule type" value="Genomic_DNA"/>
</dbReference>
<comment type="similarity">
    <text evidence="1">Belongs to the enoyl-CoA hydratase/isomerase family.</text>
</comment>
<dbReference type="Proteomes" id="UP000585474">
    <property type="component" value="Unassembled WGS sequence"/>
</dbReference>
<evidence type="ECO:0000313" key="3">
    <source>
        <dbReference type="Proteomes" id="UP000585474"/>
    </source>
</evidence>
<comment type="caution">
    <text evidence="2">The sequence shown here is derived from an EMBL/GenBank/DDBJ whole genome shotgun (WGS) entry which is preliminary data.</text>
</comment>
<dbReference type="InterPro" id="IPR045002">
    <property type="entry name" value="Ech1-like"/>
</dbReference>
<dbReference type="Gene3D" id="3.90.226.10">
    <property type="entry name" value="2-enoyl-CoA Hydratase, Chain A, domain 1"/>
    <property type="match status" value="1"/>
</dbReference>
<reference evidence="2 3" key="1">
    <citation type="submission" date="2019-07" db="EMBL/GenBank/DDBJ databases">
        <title>De Novo Assembly of kiwifruit Actinidia rufa.</title>
        <authorList>
            <person name="Sugita-Konishi S."/>
            <person name="Sato K."/>
            <person name="Mori E."/>
            <person name="Abe Y."/>
            <person name="Kisaki G."/>
            <person name="Hamano K."/>
            <person name="Suezawa K."/>
            <person name="Otani M."/>
            <person name="Fukuda T."/>
            <person name="Manabe T."/>
            <person name="Gomi K."/>
            <person name="Tabuchi M."/>
            <person name="Akimitsu K."/>
            <person name="Kataoka I."/>
        </authorList>
    </citation>
    <scope>NUCLEOTIDE SEQUENCE [LARGE SCALE GENOMIC DNA]</scope>
    <source>
        <strain evidence="3">cv. Fuchu</strain>
    </source>
</reference>
<dbReference type="GO" id="GO:0005777">
    <property type="term" value="C:peroxisome"/>
    <property type="evidence" value="ECO:0007669"/>
    <property type="project" value="TreeGrafter"/>
</dbReference>
<dbReference type="Pfam" id="PF00378">
    <property type="entry name" value="ECH_1"/>
    <property type="match status" value="1"/>
</dbReference>